<protein>
    <submittedName>
        <fullName evidence="1">Uncharacterized protein</fullName>
    </submittedName>
</protein>
<gene>
    <name evidence="1" type="ORF">Zm00014a_004524</name>
</gene>
<name>A0A3L6FQJ5_MAIZE</name>
<organism evidence="1">
    <name type="scientific">Zea mays</name>
    <name type="common">Maize</name>
    <dbReference type="NCBI Taxonomy" id="4577"/>
    <lineage>
        <taxon>Eukaryota</taxon>
        <taxon>Viridiplantae</taxon>
        <taxon>Streptophyta</taxon>
        <taxon>Embryophyta</taxon>
        <taxon>Tracheophyta</taxon>
        <taxon>Spermatophyta</taxon>
        <taxon>Magnoliopsida</taxon>
        <taxon>Liliopsida</taxon>
        <taxon>Poales</taxon>
        <taxon>Poaceae</taxon>
        <taxon>PACMAD clade</taxon>
        <taxon>Panicoideae</taxon>
        <taxon>Andropogonodae</taxon>
        <taxon>Andropogoneae</taxon>
        <taxon>Tripsacinae</taxon>
        <taxon>Zea</taxon>
    </lineage>
</organism>
<dbReference type="Proteomes" id="UP000251960">
    <property type="component" value="Chromosome 2"/>
</dbReference>
<evidence type="ECO:0000313" key="1">
    <source>
        <dbReference type="EMBL" id="PWZ37189.1"/>
    </source>
</evidence>
<accession>A0A3L6FQJ5</accession>
<comment type="caution">
    <text evidence="1">The sequence shown here is derived from an EMBL/GenBank/DDBJ whole genome shotgun (WGS) entry which is preliminary data.</text>
</comment>
<proteinExistence type="predicted"/>
<reference evidence="1" key="1">
    <citation type="journal article" date="2018" name="Nat. Genet.">
        <title>Extensive intraspecific gene order and gene structural variations between Mo17 and other maize genomes.</title>
        <authorList>
            <person name="Sun S."/>
            <person name="Zhou Y."/>
            <person name="Chen J."/>
            <person name="Shi J."/>
            <person name="Zhao H."/>
            <person name="Zhao H."/>
            <person name="Song W."/>
            <person name="Zhang M."/>
            <person name="Cui Y."/>
            <person name="Dong X."/>
            <person name="Liu H."/>
            <person name="Ma X."/>
            <person name="Jiao Y."/>
            <person name="Wang B."/>
            <person name="Wei X."/>
            <person name="Stein J.C."/>
            <person name="Glaubitz J.C."/>
            <person name="Lu F."/>
            <person name="Yu G."/>
            <person name="Liang C."/>
            <person name="Fengler K."/>
            <person name="Li B."/>
            <person name="Rafalski A."/>
            <person name="Schnable P.S."/>
            <person name="Ware D.H."/>
            <person name="Buckler E.S."/>
            <person name="Lai J."/>
        </authorList>
    </citation>
    <scope>NUCLEOTIDE SEQUENCE [LARGE SCALE GENOMIC DNA]</scope>
    <source>
        <tissue evidence="1">Seedling</tissue>
    </source>
</reference>
<sequence length="102" mass="11407">MHEYRLDGTYSYHFLPSSTRGYIWFANFQQRSKSDTGEEESTNMGMNPNLDGDLAALLKIRGMLLGSTLAGTSCCNLRRIPDRSVVGRGCLEIDVREQADVT</sequence>
<dbReference type="EMBL" id="NCVQ01000003">
    <property type="protein sequence ID" value="PWZ37189.1"/>
    <property type="molecule type" value="Genomic_DNA"/>
</dbReference>
<dbReference type="AlphaFoldDB" id="A0A3L6FQJ5"/>